<evidence type="ECO:0000313" key="10">
    <source>
        <dbReference type="Proteomes" id="UP000887566"/>
    </source>
</evidence>
<evidence type="ECO:0000256" key="7">
    <source>
        <dbReference type="ARBA" id="ARBA00023474"/>
    </source>
</evidence>
<evidence type="ECO:0000256" key="4">
    <source>
        <dbReference type="ARBA" id="ARBA00023125"/>
    </source>
</evidence>
<name>A0A914WTM3_9BILA</name>
<dbReference type="FunFam" id="3.30.310.10:FF:000009">
    <property type="entry name" value="TatA box-binding protein-like protein 1"/>
    <property type="match status" value="1"/>
</dbReference>
<evidence type="ECO:0000256" key="6">
    <source>
        <dbReference type="ARBA" id="ARBA00023242"/>
    </source>
</evidence>
<dbReference type="Proteomes" id="UP000887566">
    <property type="component" value="Unplaced"/>
</dbReference>
<keyword evidence="3" id="KW-0805">Transcription regulation</keyword>
<dbReference type="Gene3D" id="3.30.310.10">
    <property type="entry name" value="TATA-Binding Protein"/>
    <property type="match status" value="2"/>
</dbReference>
<accession>A0A914WTM3</accession>
<evidence type="ECO:0000313" key="11">
    <source>
        <dbReference type="WBParaSite" id="PSAMB.scaffold521size48067.g6517.t1"/>
    </source>
</evidence>
<evidence type="ECO:0000256" key="5">
    <source>
        <dbReference type="ARBA" id="ARBA00023163"/>
    </source>
</evidence>
<reference evidence="11" key="1">
    <citation type="submission" date="2022-11" db="UniProtKB">
        <authorList>
            <consortium name="WormBaseParasite"/>
        </authorList>
    </citation>
    <scope>IDENTIFICATION</scope>
</reference>
<dbReference type="AlphaFoldDB" id="A0A914WTM3"/>
<dbReference type="GO" id="GO:0006352">
    <property type="term" value="P:DNA-templated transcription initiation"/>
    <property type="evidence" value="ECO:0007669"/>
    <property type="project" value="InterPro"/>
</dbReference>
<dbReference type="InterPro" id="IPR000814">
    <property type="entry name" value="TBP"/>
</dbReference>
<keyword evidence="10" id="KW-1185">Reference proteome</keyword>
<dbReference type="WBParaSite" id="PSAMB.scaffold521size48067.g6517.t1">
    <property type="protein sequence ID" value="PSAMB.scaffold521size48067.g6517.t1"/>
    <property type="gene ID" value="PSAMB.scaffold521size48067.g6517"/>
</dbReference>
<evidence type="ECO:0000256" key="9">
    <source>
        <dbReference type="SAM" id="MobiDB-lite"/>
    </source>
</evidence>
<dbReference type="SUPFAM" id="SSF55945">
    <property type="entry name" value="TATA-box binding protein-like"/>
    <property type="match status" value="2"/>
</dbReference>
<keyword evidence="4" id="KW-0238">DNA-binding</keyword>
<comment type="similarity">
    <text evidence="2">Belongs to the TBP family.</text>
</comment>
<organism evidence="10 11">
    <name type="scientific">Plectus sambesii</name>
    <dbReference type="NCBI Taxonomy" id="2011161"/>
    <lineage>
        <taxon>Eukaryota</taxon>
        <taxon>Metazoa</taxon>
        <taxon>Ecdysozoa</taxon>
        <taxon>Nematoda</taxon>
        <taxon>Chromadorea</taxon>
        <taxon>Plectida</taxon>
        <taxon>Plectina</taxon>
        <taxon>Plectoidea</taxon>
        <taxon>Plectidae</taxon>
        <taxon>Plectus</taxon>
    </lineage>
</organism>
<dbReference type="PRINTS" id="PR00686">
    <property type="entry name" value="TIFACTORIID"/>
</dbReference>
<evidence type="ECO:0000256" key="3">
    <source>
        <dbReference type="ARBA" id="ARBA00023015"/>
    </source>
</evidence>
<dbReference type="GO" id="GO:0003677">
    <property type="term" value="F:DNA binding"/>
    <property type="evidence" value="ECO:0007669"/>
    <property type="project" value="UniProtKB-KW"/>
</dbReference>
<protein>
    <recommendedName>
        <fullName evidence="7">TATA box-binding protein-like 1</fullName>
    </recommendedName>
    <alternativeName>
        <fullName evidence="8">TBP-like factor</fullName>
    </alternativeName>
</protein>
<evidence type="ECO:0000256" key="1">
    <source>
        <dbReference type="ARBA" id="ARBA00004123"/>
    </source>
</evidence>
<evidence type="ECO:0000256" key="2">
    <source>
        <dbReference type="ARBA" id="ARBA00005560"/>
    </source>
</evidence>
<dbReference type="GO" id="GO:0005634">
    <property type="term" value="C:nucleus"/>
    <property type="evidence" value="ECO:0007669"/>
    <property type="project" value="UniProtKB-SubCell"/>
</dbReference>
<sequence length="380" mass="41721">MAAASRAPVKADYLSADHSAGVVVKTEFMDNSGVSSIKTEYLSNNSDQPINIASQYHSNPLLSVHESAVIMKTEYTSGDGCMAIKTEVNSAIDEYNNGGGAMTDASAVNGHRASGEVASTSGVDEEGQIDIQVRNVVCTFSLPLHIDLRRVALHAGNVSYDKGQGVLMKQKRNPSCYVKVYSSGKVYIVGCRSEVECRKAARGVARMIQIGMGRKGEMFRMRKYRICNIMATCKMPFGIKIEEMHTKYKQHSQYEPELSVGLVWRSKEPKGTMRIHTTGSITVTGALSEEAVMQMIEMIYPIVNEFKCPLRARDPKTSAKAAAPDETAKRKRPPAAARPRAPKRPRPVEQPASGVYGNSLYFSEEDDFYEELDEADGGEL</sequence>
<comment type="subcellular location">
    <subcellularLocation>
        <location evidence="1">Nucleus</location>
    </subcellularLocation>
</comment>
<evidence type="ECO:0000256" key="8">
    <source>
        <dbReference type="ARBA" id="ARBA00033173"/>
    </source>
</evidence>
<dbReference type="Pfam" id="PF00352">
    <property type="entry name" value="TBP"/>
    <property type="match status" value="2"/>
</dbReference>
<dbReference type="InterPro" id="IPR012295">
    <property type="entry name" value="TBP_dom_sf"/>
</dbReference>
<keyword evidence="5" id="KW-0804">Transcription</keyword>
<keyword evidence="6" id="KW-0539">Nucleus</keyword>
<dbReference type="InterPro" id="IPR015445">
    <property type="entry name" value="TBP-like"/>
</dbReference>
<feature type="region of interest" description="Disordered" evidence="9">
    <location>
        <begin position="314"/>
        <end position="360"/>
    </location>
</feature>
<dbReference type="PANTHER" id="PTHR10126">
    <property type="entry name" value="TATA-BOX BINDING PROTEIN"/>
    <property type="match status" value="1"/>
</dbReference>
<dbReference type="CDD" id="cd04517">
    <property type="entry name" value="TLF"/>
    <property type="match status" value="1"/>
</dbReference>
<proteinExistence type="inferred from homology"/>